<dbReference type="GO" id="GO:0008270">
    <property type="term" value="F:zinc ion binding"/>
    <property type="evidence" value="ECO:0007669"/>
    <property type="project" value="InterPro"/>
</dbReference>
<dbReference type="Gene3D" id="3.40.630.10">
    <property type="entry name" value="Zn peptidases"/>
    <property type="match status" value="1"/>
</dbReference>
<dbReference type="EMBL" id="CAFBQU010000065">
    <property type="protein sequence ID" value="CAB5067729.1"/>
    <property type="molecule type" value="Genomic_DNA"/>
</dbReference>
<reference evidence="3" key="1">
    <citation type="submission" date="2020-05" db="EMBL/GenBank/DDBJ databases">
        <authorList>
            <person name="Chiriac C."/>
            <person name="Salcher M."/>
            <person name="Ghai R."/>
            <person name="Kavagutti S V."/>
        </authorList>
    </citation>
    <scope>NUCLEOTIDE SEQUENCE</scope>
</reference>
<dbReference type="Pfam" id="PF00246">
    <property type="entry name" value="Peptidase_M14"/>
    <property type="match status" value="1"/>
</dbReference>
<dbReference type="SMART" id="SM00631">
    <property type="entry name" value="Zn_pept"/>
    <property type="match status" value="1"/>
</dbReference>
<accession>A0A6J7UP98</accession>
<dbReference type="AlphaFoldDB" id="A0A6J7UP98"/>
<dbReference type="GO" id="GO:0004181">
    <property type="term" value="F:metallocarboxypeptidase activity"/>
    <property type="evidence" value="ECO:0007669"/>
    <property type="project" value="InterPro"/>
</dbReference>
<gene>
    <name evidence="3" type="ORF">UFOPK4347_01562</name>
</gene>
<feature type="region of interest" description="Disordered" evidence="1">
    <location>
        <begin position="220"/>
        <end position="248"/>
    </location>
</feature>
<feature type="compositionally biased region" description="Low complexity" evidence="1">
    <location>
        <begin position="221"/>
        <end position="239"/>
    </location>
</feature>
<name>A0A6J7UP98_9ZZZZ</name>
<proteinExistence type="predicted"/>
<evidence type="ECO:0000256" key="1">
    <source>
        <dbReference type="SAM" id="MobiDB-lite"/>
    </source>
</evidence>
<dbReference type="GO" id="GO:0006508">
    <property type="term" value="P:proteolysis"/>
    <property type="evidence" value="ECO:0007669"/>
    <property type="project" value="InterPro"/>
</dbReference>
<evidence type="ECO:0000259" key="2">
    <source>
        <dbReference type="PROSITE" id="PS52035"/>
    </source>
</evidence>
<sequence length="484" mass="53607">MSSGPHLQEFEYLQEVYRHTCEAFDRGELNSTQARDAIMRLRHTDVDGVTWKVDTTRSGRRAAFVRVNDQPAPSTVRRTVPTGLDALDAKYRDICAAYDRGELSATAARNEVTALRYTDTHGHTWKIDTQRSGKRAAFVQHRETPAPKPVRIVEPEPQPLPVAEPVREELPQTEHIPVVKSETEEFDDGARLLRLKKIAVLATTAAVSIALLITFTGGDETVTTSSTTPANTTDTTAPASPIPTIPEDNSDSTPLLASFANREAIPNDTEIEFGRSVQNRPLTFIRRGNPNGIRVLVVGVIHGDETAGLAVTDLLKKMEVPANVDLWILPELNPDGIFLKTRQNANKVDLNRNFPVRWKPLGEVGFWQWAGNGPATEPEVLAMMKLGKVIQPQFNVWYHQDYFRISPGLGRDGDIRERYAMLVDLPLLKIAGGTYSGTATMWSDTLNNNDTVSLLVEFGKGLREGEAQANADAIYTVVKEFFPS</sequence>
<dbReference type="InterPro" id="IPR000834">
    <property type="entry name" value="Peptidase_M14"/>
</dbReference>
<feature type="domain" description="Peptidase M14" evidence="2">
    <location>
        <begin position="245"/>
        <end position="484"/>
    </location>
</feature>
<dbReference type="SUPFAM" id="SSF53187">
    <property type="entry name" value="Zn-dependent exopeptidases"/>
    <property type="match status" value="1"/>
</dbReference>
<protein>
    <submittedName>
        <fullName evidence="3">Unannotated protein</fullName>
    </submittedName>
</protein>
<dbReference type="PROSITE" id="PS52035">
    <property type="entry name" value="PEPTIDASE_M14"/>
    <property type="match status" value="1"/>
</dbReference>
<organism evidence="3">
    <name type="scientific">freshwater metagenome</name>
    <dbReference type="NCBI Taxonomy" id="449393"/>
    <lineage>
        <taxon>unclassified sequences</taxon>
        <taxon>metagenomes</taxon>
        <taxon>ecological metagenomes</taxon>
    </lineage>
</organism>
<evidence type="ECO:0000313" key="3">
    <source>
        <dbReference type="EMBL" id="CAB5067729.1"/>
    </source>
</evidence>